<gene>
    <name evidence="2" type="ORF">ABG768_005505</name>
</gene>
<comment type="caution">
    <text evidence="2">The sequence shown here is derived from an EMBL/GenBank/DDBJ whole genome shotgun (WGS) entry which is preliminary data.</text>
</comment>
<sequence length="54" mass="6594">ASRMNKKRKNIYLHLFLLISPLLWRDEQGSVRSAYLREMDEVTREWREAAEKEE</sequence>
<dbReference type="Proteomes" id="UP001479290">
    <property type="component" value="Unassembled WGS sequence"/>
</dbReference>
<dbReference type="AlphaFoldDB" id="A0AAW1ZTH8"/>
<reference evidence="2 3" key="1">
    <citation type="submission" date="2024-05" db="EMBL/GenBank/DDBJ databases">
        <title>A high-quality chromosomal-level genome assembly of Topmouth culter (Culter alburnus).</title>
        <authorList>
            <person name="Zhao H."/>
        </authorList>
    </citation>
    <scope>NUCLEOTIDE SEQUENCE [LARGE SCALE GENOMIC DNA]</scope>
    <source>
        <strain evidence="2">CATC2023</strain>
        <tissue evidence="2">Muscle</tissue>
    </source>
</reference>
<dbReference type="EMBL" id="JAWDJR010000013">
    <property type="protein sequence ID" value="KAK9964317.1"/>
    <property type="molecule type" value="Genomic_DNA"/>
</dbReference>
<organism evidence="2 3">
    <name type="scientific">Culter alburnus</name>
    <name type="common">Topmouth culter</name>
    <dbReference type="NCBI Taxonomy" id="194366"/>
    <lineage>
        <taxon>Eukaryota</taxon>
        <taxon>Metazoa</taxon>
        <taxon>Chordata</taxon>
        <taxon>Craniata</taxon>
        <taxon>Vertebrata</taxon>
        <taxon>Euteleostomi</taxon>
        <taxon>Actinopterygii</taxon>
        <taxon>Neopterygii</taxon>
        <taxon>Teleostei</taxon>
        <taxon>Ostariophysi</taxon>
        <taxon>Cypriniformes</taxon>
        <taxon>Xenocyprididae</taxon>
        <taxon>Xenocypridinae</taxon>
        <taxon>Culter</taxon>
    </lineage>
</organism>
<proteinExistence type="predicted"/>
<feature type="non-terminal residue" evidence="2">
    <location>
        <position position="1"/>
    </location>
</feature>
<evidence type="ECO:0000313" key="3">
    <source>
        <dbReference type="Proteomes" id="UP001479290"/>
    </source>
</evidence>
<name>A0AAW1ZTH8_CULAL</name>
<keyword evidence="3" id="KW-1185">Reference proteome</keyword>
<feature type="chain" id="PRO_5043732845" evidence="1">
    <location>
        <begin position="30"/>
        <end position="54"/>
    </location>
</feature>
<evidence type="ECO:0000256" key="1">
    <source>
        <dbReference type="SAM" id="SignalP"/>
    </source>
</evidence>
<feature type="signal peptide" evidence="1">
    <location>
        <begin position="1"/>
        <end position="29"/>
    </location>
</feature>
<protein>
    <submittedName>
        <fullName evidence="2">Uncharacterized protein</fullName>
    </submittedName>
</protein>
<evidence type="ECO:0000313" key="2">
    <source>
        <dbReference type="EMBL" id="KAK9964317.1"/>
    </source>
</evidence>
<accession>A0AAW1ZTH8</accession>
<keyword evidence="1" id="KW-0732">Signal</keyword>